<reference evidence="1 2" key="1">
    <citation type="submission" date="2019-05" db="EMBL/GenBank/DDBJ databases">
        <authorList>
            <person name="Qu J.-H."/>
        </authorList>
    </citation>
    <scope>NUCLEOTIDE SEQUENCE [LARGE SCALE GENOMIC DNA]</scope>
    <source>
        <strain evidence="1 2">Z12</strain>
    </source>
</reference>
<gene>
    <name evidence="1" type="ORF">FEM55_21440</name>
</gene>
<dbReference type="Proteomes" id="UP000309788">
    <property type="component" value="Unassembled WGS sequence"/>
</dbReference>
<protein>
    <recommendedName>
        <fullName evidence="3">DUF91 domain-containing protein</fullName>
    </recommendedName>
</protein>
<dbReference type="AlphaFoldDB" id="A0A5R9K696"/>
<keyword evidence="2" id="KW-1185">Reference proteome</keyword>
<evidence type="ECO:0000313" key="1">
    <source>
        <dbReference type="EMBL" id="TLU89317.1"/>
    </source>
</evidence>
<sequence>MVTKGNRQNGQPMLIKNNIVSITERIPLYTNEFSESWIQKIIHENAGILPISDIESGFAPALSIGREVKTTAGYIDNLLISPEGYITIVETKLWRNPQARREVVGQVLDYAKELSKWTFTDLDDAFKHVNQNPEGLISVICRQAEFAEMDEHTMIDNISRNLRRGRFLLMIVGDGIRESVEEMVEYLSQSPQLHFTLALVELQVYKLSSDANSLLIIPQIVTRTREITRAIVRIEGDYTDGLKVNIDTNLGVETAQTQKQSYGRTTLTAQDYFEQLGQNTDQSKVDFVKRVIADSKKIGLAIVWNIGSFGLQFPDPSRSGINLSILTINKKGHIQLGYAEKQLISLNIPLTINHSFCADTAQMFAGIEQNRDKLEIWNKNSTISDLIPQYDRFMQRIEKYLEEVTVAGQNAYSST</sequence>
<dbReference type="InterPro" id="IPR011856">
    <property type="entry name" value="tRNA_endonuc-like_dom_sf"/>
</dbReference>
<comment type="caution">
    <text evidence="1">The sequence shown here is derived from an EMBL/GenBank/DDBJ whole genome shotgun (WGS) entry which is preliminary data.</text>
</comment>
<accession>A0A5R9K696</accession>
<dbReference type="RefSeq" id="WP_138283451.1">
    <property type="nucleotide sequence ID" value="NZ_BMGE01000004.1"/>
</dbReference>
<evidence type="ECO:0008006" key="3">
    <source>
        <dbReference type="Google" id="ProtNLM"/>
    </source>
</evidence>
<dbReference type="OrthoDB" id="506280at2"/>
<organism evidence="1 2">
    <name type="scientific">Dyadobacter sediminis</name>
    <dbReference type="NCBI Taxonomy" id="1493691"/>
    <lineage>
        <taxon>Bacteria</taxon>
        <taxon>Pseudomonadati</taxon>
        <taxon>Bacteroidota</taxon>
        <taxon>Cytophagia</taxon>
        <taxon>Cytophagales</taxon>
        <taxon>Spirosomataceae</taxon>
        <taxon>Dyadobacter</taxon>
    </lineage>
</organism>
<proteinExistence type="predicted"/>
<evidence type="ECO:0000313" key="2">
    <source>
        <dbReference type="Proteomes" id="UP000309788"/>
    </source>
</evidence>
<name>A0A5R9K696_9BACT</name>
<dbReference type="GO" id="GO:0003676">
    <property type="term" value="F:nucleic acid binding"/>
    <property type="evidence" value="ECO:0007669"/>
    <property type="project" value="InterPro"/>
</dbReference>
<dbReference type="EMBL" id="VCEI01000030">
    <property type="protein sequence ID" value="TLU89317.1"/>
    <property type="molecule type" value="Genomic_DNA"/>
</dbReference>
<dbReference type="Gene3D" id="3.40.1350.10">
    <property type="match status" value="1"/>
</dbReference>